<gene>
    <name evidence="1" type="ORF">LCGC14_2127040</name>
</gene>
<proteinExistence type="predicted"/>
<evidence type="ECO:0000313" key="1">
    <source>
        <dbReference type="EMBL" id="KKL68232.1"/>
    </source>
</evidence>
<dbReference type="EMBL" id="LAZR01026596">
    <property type="protein sequence ID" value="KKL68232.1"/>
    <property type="molecule type" value="Genomic_DNA"/>
</dbReference>
<comment type="caution">
    <text evidence="1">The sequence shown here is derived from an EMBL/GenBank/DDBJ whole genome shotgun (WGS) entry which is preliminary data.</text>
</comment>
<sequence length="203" mass="22164">MAFAVTTDFVNGNAADADEVNVNFEDIEEEINLTTDTATNTLHPFRRDNFTDAGPHTKTGDTNWTTKITKTITPKSANNILIGMKVTMDLKSSDTSFFASARVTITDGTIIWSSQHEDQTNDPFYTNSVSAGNTITESYVIGNIKDSNQTAGTTPVSKAMKGSATYTLDVDLRINNGSYTTTMENITITLYWMDDAASYSAFS</sequence>
<organism evidence="1">
    <name type="scientific">marine sediment metagenome</name>
    <dbReference type="NCBI Taxonomy" id="412755"/>
    <lineage>
        <taxon>unclassified sequences</taxon>
        <taxon>metagenomes</taxon>
        <taxon>ecological metagenomes</taxon>
    </lineage>
</organism>
<accession>A0A0F9GYQ4</accession>
<protein>
    <submittedName>
        <fullName evidence="1">Uncharacterized protein</fullName>
    </submittedName>
</protein>
<name>A0A0F9GYQ4_9ZZZZ</name>
<reference evidence="1" key="1">
    <citation type="journal article" date="2015" name="Nature">
        <title>Complex archaea that bridge the gap between prokaryotes and eukaryotes.</title>
        <authorList>
            <person name="Spang A."/>
            <person name="Saw J.H."/>
            <person name="Jorgensen S.L."/>
            <person name="Zaremba-Niedzwiedzka K."/>
            <person name="Martijn J."/>
            <person name="Lind A.E."/>
            <person name="van Eijk R."/>
            <person name="Schleper C."/>
            <person name="Guy L."/>
            <person name="Ettema T.J."/>
        </authorList>
    </citation>
    <scope>NUCLEOTIDE SEQUENCE</scope>
</reference>
<dbReference type="AlphaFoldDB" id="A0A0F9GYQ4"/>